<dbReference type="OrthoDB" id="2441647at2759"/>
<dbReference type="GO" id="GO:0051664">
    <property type="term" value="P:nuclear pore localization"/>
    <property type="evidence" value="ECO:0007669"/>
    <property type="project" value="TreeGrafter"/>
</dbReference>
<dbReference type="Gene3D" id="2.60.40.1260">
    <property type="entry name" value="Lamin Tail domain"/>
    <property type="match status" value="1"/>
</dbReference>
<dbReference type="GO" id="GO:0005200">
    <property type="term" value="F:structural constituent of cytoskeleton"/>
    <property type="evidence" value="ECO:0007669"/>
    <property type="project" value="TreeGrafter"/>
</dbReference>
<dbReference type="PROSITE" id="PS51842">
    <property type="entry name" value="IF_ROD_2"/>
    <property type="match status" value="1"/>
</dbReference>
<accession>A0A183AD02</accession>
<dbReference type="PANTHER" id="PTHR45721">
    <property type="entry name" value="LAMIN DM0-RELATED"/>
    <property type="match status" value="1"/>
</dbReference>
<evidence type="ECO:0000256" key="3">
    <source>
        <dbReference type="RuleBase" id="RU000685"/>
    </source>
</evidence>
<evidence type="ECO:0000259" key="7">
    <source>
        <dbReference type="PROSITE" id="PS51842"/>
    </source>
</evidence>
<dbReference type="InterPro" id="IPR036415">
    <property type="entry name" value="Lamin_tail_dom_sf"/>
</dbReference>
<dbReference type="PROSITE" id="PS00226">
    <property type="entry name" value="IF_ROD_1"/>
    <property type="match status" value="1"/>
</dbReference>
<comment type="similarity">
    <text evidence="3">Belongs to the intermediate filament family.</text>
</comment>
<proteinExistence type="inferred from homology"/>
<feature type="domain" description="IF rod" evidence="7">
    <location>
        <begin position="1"/>
        <end position="234"/>
    </location>
</feature>
<name>A0A183AD02_9TREM</name>
<dbReference type="InterPro" id="IPR001322">
    <property type="entry name" value="Lamin_tail_dom"/>
</dbReference>
<gene>
    <name evidence="8" type="ORF">ECPE_LOCUS4837</name>
</gene>
<dbReference type="Gene3D" id="1.20.5.170">
    <property type="match status" value="1"/>
</dbReference>
<feature type="region of interest" description="Disordered" evidence="5">
    <location>
        <begin position="1"/>
        <end position="24"/>
    </location>
</feature>
<reference evidence="8 9" key="2">
    <citation type="submission" date="2018-11" db="EMBL/GenBank/DDBJ databases">
        <authorList>
            <consortium name="Pathogen Informatics"/>
        </authorList>
    </citation>
    <scope>NUCLEOTIDE SEQUENCE [LARGE SCALE GENOMIC DNA]</scope>
    <source>
        <strain evidence="8 9">Egypt</strain>
    </source>
</reference>
<dbReference type="InterPro" id="IPR018039">
    <property type="entry name" value="IF_conserved"/>
</dbReference>
<dbReference type="GO" id="GO:0090435">
    <property type="term" value="P:protein localization to nuclear envelope"/>
    <property type="evidence" value="ECO:0007669"/>
    <property type="project" value="TreeGrafter"/>
</dbReference>
<feature type="domain" description="LTD" evidence="6">
    <location>
        <begin position="313"/>
        <end position="434"/>
    </location>
</feature>
<protein>
    <submittedName>
        <fullName evidence="10">Intermediate filament tail domain protein</fullName>
    </submittedName>
</protein>
<dbReference type="PROSITE" id="PS51841">
    <property type="entry name" value="LTD"/>
    <property type="match status" value="1"/>
</dbReference>
<dbReference type="SUPFAM" id="SSF64593">
    <property type="entry name" value="Intermediate filament protein, coiled coil region"/>
    <property type="match status" value="1"/>
</dbReference>
<organism evidence="10">
    <name type="scientific">Echinostoma caproni</name>
    <dbReference type="NCBI Taxonomy" id="27848"/>
    <lineage>
        <taxon>Eukaryota</taxon>
        <taxon>Metazoa</taxon>
        <taxon>Spiralia</taxon>
        <taxon>Lophotrochozoa</taxon>
        <taxon>Platyhelminthes</taxon>
        <taxon>Trematoda</taxon>
        <taxon>Digenea</taxon>
        <taxon>Plagiorchiida</taxon>
        <taxon>Echinostomata</taxon>
        <taxon>Echinostomatoidea</taxon>
        <taxon>Echinostomatidae</taxon>
        <taxon>Echinostoma</taxon>
    </lineage>
</organism>
<dbReference type="GO" id="GO:0007097">
    <property type="term" value="P:nuclear migration"/>
    <property type="evidence" value="ECO:0007669"/>
    <property type="project" value="TreeGrafter"/>
</dbReference>
<dbReference type="WBParaSite" id="ECPE_0000484901-mRNA-1">
    <property type="protein sequence ID" value="ECPE_0000484901-mRNA-1"/>
    <property type="gene ID" value="ECPE_0000484901"/>
</dbReference>
<feature type="compositionally biased region" description="Polar residues" evidence="5">
    <location>
        <begin position="266"/>
        <end position="286"/>
    </location>
</feature>
<reference evidence="10" key="1">
    <citation type="submission" date="2016-06" db="UniProtKB">
        <authorList>
            <consortium name="WormBaseParasite"/>
        </authorList>
    </citation>
    <scope>IDENTIFICATION</scope>
</reference>
<dbReference type="Pfam" id="PF00932">
    <property type="entry name" value="LTD"/>
    <property type="match status" value="1"/>
</dbReference>
<dbReference type="SUPFAM" id="SSF74853">
    <property type="entry name" value="Lamin A/C globular tail domain"/>
    <property type="match status" value="1"/>
</dbReference>
<dbReference type="Gene3D" id="1.20.5.1160">
    <property type="entry name" value="Vasodilator-stimulated phosphoprotein"/>
    <property type="match status" value="1"/>
</dbReference>
<dbReference type="PANTHER" id="PTHR45721:SF12">
    <property type="entry name" value="INTERMEDIATE FILAMENT PROTEIN IFA-1"/>
    <property type="match status" value="1"/>
</dbReference>
<sequence>MLQRHAKAAEDEAERFRQAADQAKQNNEKLHANLDEETASRMACQSEMQTLREEMEFLKTVHEQELEELRNITVVDHQQDRDQWRDEMQRAIRDIQMEYDQRLDKIRNEMDANYASRIAEASRNNAAQSSHFNQLCEENNMLKETIEGMRKRMEQYRVKSEHYERAVADAQDEIQTLRKKLDTALRDSNRERQAAEEALNRALNELSALTDAKLNLESEIAAYRRLLEAQDSLISGVKPTNTITVDTSPANYRPKELRVRVPSYTMTQTTSAQSRSLKTDNSSVNRWTERDEPSGQSIRSHLVERTIEGDKISSGQNENYSRGQLALTECAQNGTFIEISNTGNSDVALSGWCLIRNIDHGRSIIRYTFPDRRIPPHHTFRIWASGKGGQNTGFLDFEAPYASWGTGSVVHTSLFSPDGVVRLKTVLLRSTLCI</sequence>
<evidence type="ECO:0000256" key="2">
    <source>
        <dbReference type="ARBA" id="ARBA00023054"/>
    </source>
</evidence>
<evidence type="ECO:0000256" key="1">
    <source>
        <dbReference type="ARBA" id="ARBA00022754"/>
    </source>
</evidence>
<evidence type="ECO:0000256" key="4">
    <source>
        <dbReference type="SAM" id="Coils"/>
    </source>
</evidence>
<feature type="coiled-coil region" evidence="4">
    <location>
        <begin position="132"/>
        <end position="226"/>
    </location>
</feature>
<dbReference type="GO" id="GO:0005652">
    <property type="term" value="C:nuclear lamina"/>
    <property type="evidence" value="ECO:0007669"/>
    <property type="project" value="TreeGrafter"/>
</dbReference>
<dbReference type="InterPro" id="IPR039008">
    <property type="entry name" value="IF_rod_dom"/>
</dbReference>
<evidence type="ECO:0000313" key="8">
    <source>
        <dbReference type="EMBL" id="VDP73764.1"/>
    </source>
</evidence>
<feature type="region of interest" description="Disordered" evidence="5">
    <location>
        <begin position="266"/>
        <end position="298"/>
    </location>
</feature>
<keyword evidence="9" id="KW-1185">Reference proteome</keyword>
<keyword evidence="2 4" id="KW-0175">Coiled coil</keyword>
<dbReference type="EMBL" id="UZAN01041684">
    <property type="protein sequence ID" value="VDP73764.1"/>
    <property type="molecule type" value="Genomic_DNA"/>
</dbReference>
<dbReference type="Proteomes" id="UP000272942">
    <property type="component" value="Unassembled WGS sequence"/>
</dbReference>
<dbReference type="AlphaFoldDB" id="A0A183AD02"/>
<dbReference type="GO" id="GO:0005882">
    <property type="term" value="C:intermediate filament"/>
    <property type="evidence" value="ECO:0007669"/>
    <property type="project" value="UniProtKB-KW"/>
</dbReference>
<evidence type="ECO:0000313" key="9">
    <source>
        <dbReference type="Proteomes" id="UP000272942"/>
    </source>
</evidence>
<feature type="compositionally biased region" description="Basic and acidic residues" evidence="5">
    <location>
        <begin position="7"/>
        <end position="18"/>
    </location>
</feature>
<evidence type="ECO:0000256" key="5">
    <source>
        <dbReference type="SAM" id="MobiDB-lite"/>
    </source>
</evidence>
<evidence type="ECO:0000259" key="6">
    <source>
        <dbReference type="PROSITE" id="PS51841"/>
    </source>
</evidence>
<dbReference type="Pfam" id="PF00038">
    <property type="entry name" value="Filament"/>
    <property type="match status" value="1"/>
</dbReference>
<keyword evidence="1 3" id="KW-0403">Intermediate filament</keyword>
<evidence type="ECO:0000313" key="10">
    <source>
        <dbReference type="WBParaSite" id="ECPE_0000484901-mRNA-1"/>
    </source>
</evidence>
<dbReference type="GO" id="GO:0031507">
    <property type="term" value="P:heterochromatin formation"/>
    <property type="evidence" value="ECO:0007669"/>
    <property type="project" value="TreeGrafter"/>
</dbReference>
<dbReference type="GO" id="GO:0006998">
    <property type="term" value="P:nuclear envelope organization"/>
    <property type="evidence" value="ECO:0007669"/>
    <property type="project" value="TreeGrafter"/>
</dbReference>